<dbReference type="EMBL" id="RXHU01000113">
    <property type="protein sequence ID" value="RTE02654.1"/>
    <property type="molecule type" value="Genomic_DNA"/>
</dbReference>
<evidence type="ECO:0000256" key="2">
    <source>
        <dbReference type="ARBA" id="ARBA00022801"/>
    </source>
</evidence>
<dbReference type="PROSITE" id="PS51462">
    <property type="entry name" value="NUDIX"/>
    <property type="match status" value="1"/>
</dbReference>
<comment type="cofactor">
    <cofactor evidence="1">
        <name>Mg(2+)</name>
        <dbReference type="ChEBI" id="CHEBI:18420"/>
    </cofactor>
</comment>
<dbReference type="PANTHER" id="PTHR43046:SF2">
    <property type="entry name" value="8-OXO-DGTP DIPHOSPHATASE-RELATED"/>
    <property type="match status" value="1"/>
</dbReference>
<dbReference type="Proteomes" id="UP000276128">
    <property type="component" value="Unassembled WGS sequence"/>
</dbReference>
<dbReference type="InterPro" id="IPR000086">
    <property type="entry name" value="NUDIX_hydrolase_dom"/>
</dbReference>
<keyword evidence="5" id="KW-1185">Reference proteome</keyword>
<dbReference type="Gene3D" id="3.90.79.10">
    <property type="entry name" value="Nucleoside Triphosphate Pyrophosphohydrolase"/>
    <property type="match status" value="1"/>
</dbReference>
<dbReference type="InterPro" id="IPR020476">
    <property type="entry name" value="Nudix_hydrolase"/>
</dbReference>
<dbReference type="Pfam" id="PF00293">
    <property type="entry name" value="NUDIX"/>
    <property type="match status" value="1"/>
</dbReference>
<dbReference type="OrthoDB" id="9810648at2"/>
<dbReference type="PRINTS" id="PR00502">
    <property type="entry name" value="NUDIXFAMILY"/>
</dbReference>
<dbReference type="AlphaFoldDB" id="A0A430J5E7"/>
<evidence type="ECO:0000313" key="5">
    <source>
        <dbReference type="Proteomes" id="UP000276128"/>
    </source>
</evidence>
<sequence>MTFHDMFRFGAHAILFNSEDQVLMLKRTYGDKGWGLPGGSVEPGETIHEALYRECREELGIEVQDAVLTGFYYHSKQNAQVAIFRCSIPEAAEIKLSFEHSDYQWMPLSELSEVQRRRALDALEYKQGHVVSRAF</sequence>
<accession>A0A430J5E7</accession>
<evidence type="ECO:0000259" key="3">
    <source>
        <dbReference type="PROSITE" id="PS51462"/>
    </source>
</evidence>
<evidence type="ECO:0000313" key="4">
    <source>
        <dbReference type="EMBL" id="RTE02654.1"/>
    </source>
</evidence>
<dbReference type="CDD" id="cd02883">
    <property type="entry name" value="NUDIX_Hydrolase"/>
    <property type="match status" value="1"/>
</dbReference>
<dbReference type="InterPro" id="IPR015797">
    <property type="entry name" value="NUDIX_hydrolase-like_dom_sf"/>
</dbReference>
<proteinExistence type="predicted"/>
<dbReference type="RefSeq" id="WP_126144739.1">
    <property type="nucleotide sequence ID" value="NZ_RXHU01000113.1"/>
</dbReference>
<dbReference type="SUPFAM" id="SSF55811">
    <property type="entry name" value="Nudix"/>
    <property type="match status" value="1"/>
</dbReference>
<comment type="caution">
    <text evidence="4">The sequence shown here is derived from an EMBL/GenBank/DDBJ whole genome shotgun (WGS) entry which is preliminary data.</text>
</comment>
<gene>
    <name evidence="4" type="ORF">EJQ19_29075</name>
</gene>
<dbReference type="PANTHER" id="PTHR43046">
    <property type="entry name" value="GDP-MANNOSE MANNOSYL HYDROLASE"/>
    <property type="match status" value="1"/>
</dbReference>
<evidence type="ECO:0000256" key="1">
    <source>
        <dbReference type="ARBA" id="ARBA00001946"/>
    </source>
</evidence>
<organism evidence="4 5">
    <name type="scientific">Paenibacillus whitsoniae</name>
    <dbReference type="NCBI Taxonomy" id="2496558"/>
    <lineage>
        <taxon>Bacteria</taxon>
        <taxon>Bacillati</taxon>
        <taxon>Bacillota</taxon>
        <taxon>Bacilli</taxon>
        <taxon>Bacillales</taxon>
        <taxon>Paenibacillaceae</taxon>
        <taxon>Paenibacillus</taxon>
    </lineage>
</organism>
<reference evidence="4 5" key="1">
    <citation type="submission" date="2018-12" db="EMBL/GenBank/DDBJ databases">
        <title>Bacillus ochoae sp. nov., Paenibacillus whitsoniae sp. nov., Paenibacillus spiritus sp. nov. Isolated from the Mars Exploration Rover during spacecraft assembly.</title>
        <authorList>
            <person name="Seuylemezian A."/>
            <person name="Vaishampayan P."/>
        </authorList>
    </citation>
    <scope>NUCLEOTIDE SEQUENCE [LARGE SCALE GENOMIC DNA]</scope>
    <source>
        <strain evidence="4 5">MER 54</strain>
    </source>
</reference>
<keyword evidence="2" id="KW-0378">Hydrolase</keyword>
<name>A0A430J5E7_9BACL</name>
<dbReference type="GO" id="GO:0016787">
    <property type="term" value="F:hydrolase activity"/>
    <property type="evidence" value="ECO:0007669"/>
    <property type="project" value="UniProtKB-KW"/>
</dbReference>
<feature type="domain" description="Nudix hydrolase" evidence="3">
    <location>
        <begin position="6"/>
        <end position="130"/>
    </location>
</feature>
<protein>
    <submittedName>
        <fullName evidence="4">NUDIX domain-containing protein</fullName>
    </submittedName>
</protein>